<evidence type="ECO:0000259" key="1">
    <source>
        <dbReference type="Pfam" id="PF16903"/>
    </source>
</evidence>
<proteinExistence type="predicted"/>
<sequence>MGGGLMQLVAYGAQDVFLTGKPEISFFKVVYRRHTNFAMESIEQTINGTVKPGNRLTTTISRNGDLISNVYLEVDFGSTDTRHLFNSVGHALIEYVELEIGGQRIDKHYGEWLEILSELTLPEEKRQGFKEMIGRRDAYIAGSSALESNKLFIPLQFFFCPGTQVLLFP</sequence>
<feature type="domain" description="Major capsid protein N-terminal" evidence="1">
    <location>
        <begin position="25"/>
        <end position="166"/>
    </location>
</feature>
<evidence type="ECO:0000313" key="3">
    <source>
        <dbReference type="Proteomes" id="UP001190700"/>
    </source>
</evidence>
<evidence type="ECO:0000313" key="2">
    <source>
        <dbReference type="EMBL" id="KAK3288412.1"/>
    </source>
</evidence>
<keyword evidence="3" id="KW-1185">Reference proteome</keyword>
<dbReference type="Pfam" id="PF16903">
    <property type="entry name" value="Capsid_N"/>
    <property type="match status" value="1"/>
</dbReference>
<accession>A0AAE0H1T9</accession>
<dbReference type="InterPro" id="IPR016112">
    <property type="entry name" value="VP_dsDNA_II"/>
</dbReference>
<protein>
    <recommendedName>
        <fullName evidence="1">Major capsid protein N-terminal domain-containing protein</fullName>
    </recommendedName>
</protein>
<organism evidence="2 3">
    <name type="scientific">Cymbomonas tetramitiformis</name>
    <dbReference type="NCBI Taxonomy" id="36881"/>
    <lineage>
        <taxon>Eukaryota</taxon>
        <taxon>Viridiplantae</taxon>
        <taxon>Chlorophyta</taxon>
        <taxon>Pyramimonadophyceae</taxon>
        <taxon>Pyramimonadales</taxon>
        <taxon>Pyramimonadaceae</taxon>
        <taxon>Cymbomonas</taxon>
    </lineage>
</organism>
<reference evidence="2 3" key="1">
    <citation type="journal article" date="2015" name="Genome Biol. Evol.">
        <title>Comparative Genomics of a Bacterivorous Green Alga Reveals Evolutionary Causalities and Consequences of Phago-Mixotrophic Mode of Nutrition.</title>
        <authorList>
            <person name="Burns J.A."/>
            <person name="Paasch A."/>
            <person name="Narechania A."/>
            <person name="Kim E."/>
        </authorList>
    </citation>
    <scope>NUCLEOTIDE SEQUENCE [LARGE SCALE GENOMIC DNA]</scope>
    <source>
        <strain evidence="2 3">PLY_AMNH</strain>
    </source>
</reference>
<name>A0AAE0H1T9_9CHLO</name>
<dbReference type="AlphaFoldDB" id="A0AAE0H1T9"/>
<dbReference type="EMBL" id="LGRX02000490">
    <property type="protein sequence ID" value="KAK3288412.1"/>
    <property type="molecule type" value="Genomic_DNA"/>
</dbReference>
<dbReference type="InterPro" id="IPR031654">
    <property type="entry name" value="Capsid_N"/>
</dbReference>
<gene>
    <name evidence="2" type="ORF">CYMTET_4110</name>
</gene>
<dbReference type="SUPFAM" id="SSF49749">
    <property type="entry name" value="Group II dsDNA viruses VP"/>
    <property type="match status" value="1"/>
</dbReference>
<comment type="caution">
    <text evidence="2">The sequence shown here is derived from an EMBL/GenBank/DDBJ whole genome shotgun (WGS) entry which is preliminary data.</text>
</comment>
<dbReference type="Gene3D" id="2.70.9.10">
    <property type="entry name" value="Adenovirus Type 2 Hexon, domain 4"/>
    <property type="match status" value="1"/>
</dbReference>
<dbReference type="Proteomes" id="UP001190700">
    <property type="component" value="Unassembled WGS sequence"/>
</dbReference>